<dbReference type="EMBL" id="FQUF01000024">
    <property type="protein sequence ID" value="SHE98810.1"/>
    <property type="molecule type" value="Genomic_DNA"/>
</dbReference>
<comment type="similarity">
    <text evidence="2">Belongs to the autoinducer-2 exporter (AI-2E) (TC 2.A.86) family.</text>
</comment>
<evidence type="ECO:0000256" key="4">
    <source>
        <dbReference type="ARBA" id="ARBA00022475"/>
    </source>
</evidence>
<keyword evidence="3" id="KW-0813">Transport</keyword>
<dbReference type="OrthoDB" id="9793390at2"/>
<evidence type="ECO:0000256" key="8">
    <source>
        <dbReference type="SAM" id="Phobius"/>
    </source>
</evidence>
<feature type="transmembrane region" description="Helical" evidence="8">
    <location>
        <begin position="7"/>
        <end position="24"/>
    </location>
</feature>
<keyword evidence="7 8" id="KW-0472">Membrane</keyword>
<keyword evidence="6 8" id="KW-1133">Transmembrane helix</keyword>
<feature type="transmembrane region" description="Helical" evidence="8">
    <location>
        <begin position="328"/>
        <end position="361"/>
    </location>
</feature>
<keyword evidence="5 8" id="KW-0812">Transmembrane</keyword>
<dbReference type="InterPro" id="IPR002549">
    <property type="entry name" value="AI-2E-like"/>
</dbReference>
<evidence type="ECO:0000256" key="6">
    <source>
        <dbReference type="ARBA" id="ARBA00022989"/>
    </source>
</evidence>
<feature type="transmembrane region" description="Helical" evidence="8">
    <location>
        <begin position="168"/>
        <end position="194"/>
    </location>
</feature>
<evidence type="ECO:0000313" key="10">
    <source>
        <dbReference type="Proteomes" id="UP000184128"/>
    </source>
</evidence>
<evidence type="ECO:0000256" key="7">
    <source>
        <dbReference type="ARBA" id="ARBA00023136"/>
    </source>
</evidence>
<protein>
    <submittedName>
        <fullName evidence="9">Predicted PurR-regulated permease PerM</fullName>
    </submittedName>
</protein>
<dbReference type="AlphaFoldDB" id="A0A1M4XZE1"/>
<accession>A0A1M4XZE1</accession>
<feature type="transmembrane region" description="Helical" evidence="8">
    <location>
        <begin position="36"/>
        <end position="58"/>
    </location>
</feature>
<reference evidence="9 10" key="1">
    <citation type="submission" date="2016-11" db="EMBL/GenBank/DDBJ databases">
        <authorList>
            <person name="Jaros S."/>
            <person name="Januszkiewicz K."/>
            <person name="Wedrychowicz H."/>
        </authorList>
    </citation>
    <scope>NUCLEOTIDE SEQUENCE [LARGE SCALE GENOMIC DNA]</scope>
    <source>
        <strain evidence="9 10">DSM 15692</strain>
    </source>
</reference>
<sequence>MDIRKNWGRLLSLLMIIVLVYWAVNNMLVLQNFLNAIISAFQPFIFGASFAFILNLPVKRIESWVMKWQKEYKKWFRPLAIVVSFMFVILILFFLVFLVIPDLERTVTSFIEVVPNQIARIIHWFDRFVDNNPKIIQFIQNLEIDLNSIQQDLIDYAQAFATNTLGNIVSFITGAVSSVVTMFIAIVFAFFLLTNKEKIIRQFKKIIYSVWSLKWANYFINVGQKANEIFSNFVGGAIIEAFILGMLVYLGMLLFNFPFKLSISVITGALALIPIYGAIIGGIIGFTLISVVHFKQAVWFIIFIVIIQQIEGNIIYPRVVGNKVGLPGIWVMVSVTVGGSFFGLIGMLVSVPLVSVVYSLISATVNYRLEAAGLNINTDSKNL</sequence>
<dbReference type="PANTHER" id="PTHR21716:SF53">
    <property type="entry name" value="PERMEASE PERM-RELATED"/>
    <property type="match status" value="1"/>
</dbReference>
<gene>
    <name evidence="9" type="ORF">SAMN02745249_01574</name>
</gene>
<keyword evidence="10" id="KW-1185">Reference proteome</keyword>
<feature type="transmembrane region" description="Helical" evidence="8">
    <location>
        <begin position="79"/>
        <end position="100"/>
    </location>
</feature>
<dbReference type="PANTHER" id="PTHR21716">
    <property type="entry name" value="TRANSMEMBRANE PROTEIN"/>
    <property type="match status" value="1"/>
</dbReference>
<evidence type="ECO:0000256" key="1">
    <source>
        <dbReference type="ARBA" id="ARBA00004651"/>
    </source>
</evidence>
<feature type="transmembrane region" description="Helical" evidence="8">
    <location>
        <begin position="297"/>
        <end position="316"/>
    </location>
</feature>
<evidence type="ECO:0000256" key="3">
    <source>
        <dbReference type="ARBA" id="ARBA00022448"/>
    </source>
</evidence>
<name>A0A1M4XZE1_9LACT</name>
<proteinExistence type="inferred from homology"/>
<dbReference type="GO" id="GO:0055085">
    <property type="term" value="P:transmembrane transport"/>
    <property type="evidence" value="ECO:0007669"/>
    <property type="project" value="TreeGrafter"/>
</dbReference>
<dbReference type="Pfam" id="PF01594">
    <property type="entry name" value="AI-2E_transport"/>
    <property type="match status" value="1"/>
</dbReference>
<keyword evidence="4" id="KW-1003">Cell membrane</keyword>
<dbReference type="STRING" id="1121025.SAMN02745249_01574"/>
<evidence type="ECO:0000256" key="2">
    <source>
        <dbReference type="ARBA" id="ARBA00009773"/>
    </source>
</evidence>
<comment type="subcellular location">
    <subcellularLocation>
        <location evidence="1">Cell membrane</location>
        <topology evidence="1">Multi-pass membrane protein</topology>
    </subcellularLocation>
</comment>
<dbReference type="GO" id="GO:0005886">
    <property type="term" value="C:plasma membrane"/>
    <property type="evidence" value="ECO:0007669"/>
    <property type="project" value="UniProtKB-SubCell"/>
</dbReference>
<dbReference type="RefSeq" id="WP_073298311.1">
    <property type="nucleotide sequence ID" value="NZ_FQUF01000024.1"/>
</dbReference>
<evidence type="ECO:0000256" key="5">
    <source>
        <dbReference type="ARBA" id="ARBA00022692"/>
    </source>
</evidence>
<dbReference type="Proteomes" id="UP000184128">
    <property type="component" value="Unassembled WGS sequence"/>
</dbReference>
<organism evidence="9 10">
    <name type="scientific">Atopostipes suicloacalis DSM 15692</name>
    <dbReference type="NCBI Taxonomy" id="1121025"/>
    <lineage>
        <taxon>Bacteria</taxon>
        <taxon>Bacillati</taxon>
        <taxon>Bacillota</taxon>
        <taxon>Bacilli</taxon>
        <taxon>Lactobacillales</taxon>
        <taxon>Carnobacteriaceae</taxon>
        <taxon>Atopostipes</taxon>
    </lineage>
</organism>
<feature type="transmembrane region" description="Helical" evidence="8">
    <location>
        <begin position="269"/>
        <end position="291"/>
    </location>
</feature>
<feature type="transmembrane region" description="Helical" evidence="8">
    <location>
        <begin position="229"/>
        <end position="257"/>
    </location>
</feature>
<evidence type="ECO:0000313" key="9">
    <source>
        <dbReference type="EMBL" id="SHE98810.1"/>
    </source>
</evidence>